<dbReference type="EMBL" id="CP077683">
    <property type="protein sequence ID" value="QXE89191.1"/>
    <property type="molecule type" value="Genomic_DNA"/>
</dbReference>
<gene>
    <name evidence="1" type="ORF">KP001_12005</name>
</gene>
<protein>
    <submittedName>
        <fullName evidence="1">Uncharacterized protein</fullName>
    </submittedName>
</protein>
<evidence type="ECO:0000313" key="2">
    <source>
        <dbReference type="Proteomes" id="UP000683559"/>
    </source>
</evidence>
<reference evidence="1 2" key="1">
    <citation type="submission" date="2021-06" db="EMBL/GenBank/DDBJ databases">
        <title>Gemonas diversity in paddy soil.</title>
        <authorList>
            <person name="Liu G."/>
        </authorList>
    </citation>
    <scope>NUCLEOTIDE SEQUENCE [LARGE SCALE GENOMIC DNA]</scope>
    <source>
        <strain evidence="1 2">RG2</strain>
    </source>
</reference>
<name>A0ABX8LE87_9BACT</name>
<sequence>MILECDRCKMTGDCNLFHKVNGEDLCGSCYNKLLLTSAKDLFYDRVQQNDSLKQKREESSKYDLSFKDLLYKYVGEFVGVNHNNPTEYDKALLISVNDEFFSISSDINSGIIHHYPYNAIMSVLQTVSDEHIIKSIPDCKLLIQIQRLIVYKGASGLIIPLPLGILGN</sequence>
<evidence type="ECO:0000313" key="1">
    <source>
        <dbReference type="EMBL" id="QXE89191.1"/>
    </source>
</evidence>
<organism evidence="1 2">
    <name type="scientific">Geomonas subterranea</name>
    <dbReference type="NCBI Taxonomy" id="2847989"/>
    <lineage>
        <taxon>Bacteria</taxon>
        <taxon>Pseudomonadati</taxon>
        <taxon>Thermodesulfobacteriota</taxon>
        <taxon>Desulfuromonadia</taxon>
        <taxon>Geobacterales</taxon>
        <taxon>Geobacteraceae</taxon>
        <taxon>Geomonas</taxon>
    </lineage>
</organism>
<dbReference type="Proteomes" id="UP000683559">
    <property type="component" value="Chromosome"/>
</dbReference>
<keyword evidence="2" id="KW-1185">Reference proteome</keyword>
<accession>A0ABX8LE87</accession>
<dbReference type="RefSeq" id="WP_217285883.1">
    <property type="nucleotide sequence ID" value="NZ_CP077683.1"/>
</dbReference>
<proteinExistence type="predicted"/>